<protein>
    <submittedName>
        <fullName evidence="3">S-layer domain protein domain protein</fullName>
    </submittedName>
</protein>
<accession>A1HRI2</accession>
<dbReference type="TCDB" id="1.B.23.1.4">
    <property type="family name" value="the cyanobacterial porin (cbp) family"/>
</dbReference>
<organism evidence="3 4">
    <name type="scientific">Thermosinus carboxydivorans Nor1</name>
    <dbReference type="NCBI Taxonomy" id="401526"/>
    <lineage>
        <taxon>Bacteria</taxon>
        <taxon>Bacillati</taxon>
        <taxon>Bacillota</taxon>
        <taxon>Negativicutes</taxon>
        <taxon>Selenomonadales</taxon>
        <taxon>Sporomusaceae</taxon>
        <taxon>Thermosinus</taxon>
    </lineage>
</organism>
<reference evidence="3 4" key="1">
    <citation type="submission" date="2007-01" db="EMBL/GenBank/DDBJ databases">
        <title>Annotation of the draft genome assembly of Thermosinus carboxydivorans Nor1.</title>
        <authorList>
            <consortium name="US DOE Joint Genome Institute (JGI-ORNL)"/>
            <person name="Larimer F."/>
            <person name="Land M."/>
            <person name="Hauser L."/>
        </authorList>
    </citation>
    <scope>NUCLEOTIDE SEQUENCE [LARGE SCALE GENOMIC DNA]</scope>
    <source>
        <strain evidence="3 4">Nor1</strain>
    </source>
</reference>
<sequence length="436" mass="48464" precursor="true">MKKTFVVTLAVLFVLSIAGTAFAAANPFVDVPAKHWSYDAVAKLAKAGIIDGYGDGTFRGDKTMTRYEMAQIVAKAMAKSDKADAETKALVDKLAVEFAQELNNLGVRVAKLEKNQPNMKFTGTFDVRYRTVDYDAASTASDVNAFYRLRMEGAAKVDDKTTFGMRFVTNAPDKSDFGNTTWLKFGDSTNNAKIDRVFVATKVGEVNTTIGRQALVIDPLSIIVDSAAFSYDGVKLGWNTGKFNITANHGRFVKDVKYLDSNKNEVAALAAFKNVDVDSIRVASKVGKLAYGVNYAVFKNNIDDIDLATYYFGDVVYNFDKKFSLAGEYAKNDEANDNDNFWSVKATYGDQVLAAKGQKNFVVQYTDVKANSLFNRFTTLDTPNGNVFDDYKVLDLNYNYAFSANMKGQLQYVKVDDKTQDKFDYDYYKVTLSVKF</sequence>
<comment type="caution">
    <text evidence="3">The sequence shown here is derived from an EMBL/GenBank/DDBJ whole genome shotgun (WGS) entry which is preliminary data.</text>
</comment>
<feature type="signal peptide" evidence="1">
    <location>
        <begin position="1"/>
        <end position="23"/>
    </location>
</feature>
<dbReference type="PROSITE" id="PS51272">
    <property type="entry name" value="SLH"/>
    <property type="match status" value="1"/>
</dbReference>
<evidence type="ECO:0000313" key="3">
    <source>
        <dbReference type="EMBL" id="EAX47313.1"/>
    </source>
</evidence>
<dbReference type="OrthoDB" id="2112962at2"/>
<dbReference type="RefSeq" id="WP_007289640.1">
    <property type="nucleotide sequence ID" value="NZ_AAWL01000011.1"/>
</dbReference>
<feature type="chain" id="PRO_5002634964" evidence="1">
    <location>
        <begin position="24"/>
        <end position="436"/>
    </location>
</feature>
<dbReference type="InterPro" id="IPR051465">
    <property type="entry name" value="Cell_Envelope_Struct_Comp"/>
</dbReference>
<keyword evidence="1" id="KW-0732">Signal</keyword>
<dbReference type="Proteomes" id="UP000005139">
    <property type="component" value="Unassembled WGS sequence"/>
</dbReference>
<dbReference type="Pfam" id="PF00395">
    <property type="entry name" value="SLH"/>
    <property type="match status" value="1"/>
</dbReference>
<feature type="domain" description="SLH" evidence="2">
    <location>
        <begin position="24"/>
        <end position="87"/>
    </location>
</feature>
<dbReference type="eggNOG" id="COG3203">
    <property type="taxonomic scope" value="Bacteria"/>
</dbReference>
<evidence type="ECO:0000256" key="1">
    <source>
        <dbReference type="SAM" id="SignalP"/>
    </source>
</evidence>
<gene>
    <name evidence="3" type="ORF">TcarDRAFT_1331</name>
</gene>
<dbReference type="EMBL" id="AAWL01000011">
    <property type="protein sequence ID" value="EAX47313.1"/>
    <property type="molecule type" value="Genomic_DNA"/>
</dbReference>
<evidence type="ECO:0000313" key="4">
    <source>
        <dbReference type="Proteomes" id="UP000005139"/>
    </source>
</evidence>
<keyword evidence="4" id="KW-1185">Reference proteome</keyword>
<dbReference type="InterPro" id="IPR001119">
    <property type="entry name" value="SLH_dom"/>
</dbReference>
<evidence type="ECO:0000259" key="2">
    <source>
        <dbReference type="PROSITE" id="PS51272"/>
    </source>
</evidence>
<proteinExistence type="predicted"/>
<dbReference type="PANTHER" id="PTHR43308:SF1">
    <property type="entry name" value="OUTER MEMBRANE PROTEIN ALPHA"/>
    <property type="match status" value="1"/>
</dbReference>
<dbReference type="AlphaFoldDB" id="A1HRI2"/>
<dbReference type="SUPFAM" id="SSF56935">
    <property type="entry name" value="Porins"/>
    <property type="match status" value="1"/>
</dbReference>
<name>A1HRI2_9FIRM</name>
<dbReference type="PANTHER" id="PTHR43308">
    <property type="entry name" value="OUTER MEMBRANE PROTEIN ALPHA-RELATED"/>
    <property type="match status" value="1"/>
</dbReference>
<reference evidence="3 4" key="2">
    <citation type="submission" date="2007-01" db="EMBL/GenBank/DDBJ databases">
        <title>Sequencing of the draft genome and assembly of Thermosinus carboxydivorans Nor1.</title>
        <authorList>
            <consortium name="US DOE Joint Genome Institute (JGI-PGF)"/>
            <person name="Copeland A."/>
            <person name="Lucas S."/>
            <person name="Lapidus A."/>
            <person name="Barry K."/>
            <person name="Glavina del Rio T."/>
            <person name="Dalin E."/>
            <person name="Tice H."/>
            <person name="Bruce D."/>
            <person name="Pitluck S."/>
            <person name="Richardson P."/>
        </authorList>
    </citation>
    <scope>NUCLEOTIDE SEQUENCE [LARGE SCALE GENOMIC DNA]</scope>
    <source>
        <strain evidence="3 4">Nor1</strain>
    </source>
</reference>